<dbReference type="Pfam" id="PF00581">
    <property type="entry name" value="Rhodanese"/>
    <property type="match status" value="1"/>
</dbReference>
<name>A0A3S8RPG1_9BACL</name>
<dbReference type="RefSeq" id="WP_125081011.1">
    <property type="nucleotide sequence ID" value="NZ_CP034248.1"/>
</dbReference>
<dbReference type="InterPro" id="IPR001763">
    <property type="entry name" value="Rhodanese-like_dom"/>
</dbReference>
<dbReference type="SMART" id="SM00450">
    <property type="entry name" value="RHOD"/>
    <property type="match status" value="1"/>
</dbReference>
<feature type="transmembrane region" description="Helical" evidence="1">
    <location>
        <begin position="6"/>
        <end position="23"/>
    </location>
</feature>
<dbReference type="PROSITE" id="PS50206">
    <property type="entry name" value="RHODANESE_3"/>
    <property type="match status" value="1"/>
</dbReference>
<dbReference type="EMBL" id="CP034248">
    <property type="protein sequence ID" value="AZK44874.1"/>
    <property type="molecule type" value="Genomic_DNA"/>
</dbReference>
<evidence type="ECO:0000313" key="3">
    <source>
        <dbReference type="EMBL" id="AZK44874.1"/>
    </source>
</evidence>
<evidence type="ECO:0000256" key="1">
    <source>
        <dbReference type="SAM" id="Phobius"/>
    </source>
</evidence>
<dbReference type="Gene3D" id="3.40.250.10">
    <property type="entry name" value="Rhodanese-like domain"/>
    <property type="match status" value="1"/>
</dbReference>
<dbReference type="OrthoDB" id="9800872at2"/>
<dbReference type="InterPro" id="IPR050229">
    <property type="entry name" value="GlpE_sulfurtransferase"/>
</dbReference>
<organism evidence="3 4">
    <name type="scientific">Paenibacillus lentus</name>
    <dbReference type="NCBI Taxonomy" id="1338368"/>
    <lineage>
        <taxon>Bacteria</taxon>
        <taxon>Bacillati</taxon>
        <taxon>Bacillota</taxon>
        <taxon>Bacilli</taxon>
        <taxon>Bacillales</taxon>
        <taxon>Paenibacillaceae</taxon>
        <taxon>Paenibacillus</taxon>
    </lineage>
</organism>
<proteinExistence type="predicted"/>
<sequence length="128" mass="14507">METSTLIYILIILLIVWFAYTRVRPAPGLRLLRDEQFRNEMQSSKDCVVIDVRETGEYKRGHIPGAKNIPLSQLQGRISEIPQDMELLLYCQSGMRSKNAARILSKSGYSKLAHLTGGISAWRGKITK</sequence>
<gene>
    <name evidence="3" type="ORF">EIM92_00600</name>
</gene>
<evidence type="ECO:0000259" key="2">
    <source>
        <dbReference type="PROSITE" id="PS50206"/>
    </source>
</evidence>
<evidence type="ECO:0000313" key="4">
    <source>
        <dbReference type="Proteomes" id="UP000273145"/>
    </source>
</evidence>
<reference evidence="3 4" key="1">
    <citation type="submission" date="2018-11" db="EMBL/GenBank/DDBJ databases">
        <title>Genome sequencing of Paenibacillus lentus DSM25539(T).</title>
        <authorList>
            <person name="Kook J.-K."/>
            <person name="Park S.-N."/>
            <person name="Lim Y.K."/>
        </authorList>
    </citation>
    <scope>NUCLEOTIDE SEQUENCE [LARGE SCALE GENOMIC DNA]</scope>
    <source>
        <strain evidence="3 4">DSM 25539</strain>
    </source>
</reference>
<dbReference type="CDD" id="cd00158">
    <property type="entry name" value="RHOD"/>
    <property type="match status" value="1"/>
</dbReference>
<keyword evidence="1" id="KW-0812">Transmembrane</keyword>
<dbReference type="SUPFAM" id="SSF52821">
    <property type="entry name" value="Rhodanese/Cell cycle control phosphatase"/>
    <property type="match status" value="1"/>
</dbReference>
<dbReference type="PROSITE" id="PS00380">
    <property type="entry name" value="RHODANESE_1"/>
    <property type="match status" value="1"/>
</dbReference>
<dbReference type="InterPro" id="IPR036873">
    <property type="entry name" value="Rhodanese-like_dom_sf"/>
</dbReference>
<keyword evidence="4" id="KW-1185">Reference proteome</keyword>
<dbReference type="PANTHER" id="PTHR43031:SF18">
    <property type="entry name" value="RHODANESE-RELATED SULFURTRANSFERASES"/>
    <property type="match status" value="1"/>
</dbReference>
<dbReference type="InterPro" id="IPR001307">
    <property type="entry name" value="Thiosulphate_STrfase_CS"/>
</dbReference>
<protein>
    <submittedName>
        <fullName evidence="3">Rhodanese-like domain-containing protein</fullName>
    </submittedName>
</protein>
<dbReference type="Proteomes" id="UP000273145">
    <property type="component" value="Chromosome"/>
</dbReference>
<dbReference type="PANTHER" id="PTHR43031">
    <property type="entry name" value="FAD-DEPENDENT OXIDOREDUCTASE"/>
    <property type="match status" value="1"/>
</dbReference>
<dbReference type="GO" id="GO:0004792">
    <property type="term" value="F:thiosulfate-cyanide sulfurtransferase activity"/>
    <property type="evidence" value="ECO:0007669"/>
    <property type="project" value="InterPro"/>
</dbReference>
<feature type="domain" description="Rhodanese" evidence="2">
    <location>
        <begin position="43"/>
        <end position="127"/>
    </location>
</feature>
<accession>A0A3S8RPG1</accession>
<keyword evidence="1" id="KW-0472">Membrane</keyword>
<dbReference type="KEGG" id="plen:EIM92_00600"/>
<keyword evidence="1" id="KW-1133">Transmembrane helix</keyword>
<dbReference type="AlphaFoldDB" id="A0A3S8RPG1"/>